<dbReference type="EMBL" id="AAKM01000001">
    <property type="protein sequence ID" value="EDL47383.1"/>
    <property type="molecule type" value="Genomic_DNA"/>
</dbReference>
<feature type="region of interest" description="Disordered" evidence="1">
    <location>
        <begin position="897"/>
        <end position="917"/>
    </location>
</feature>
<feature type="compositionally biased region" description="Basic and acidic residues" evidence="1">
    <location>
        <begin position="1221"/>
        <end position="1232"/>
    </location>
</feature>
<comment type="caution">
    <text evidence="2">The sequence shown here is derived from an EMBL/GenBank/DDBJ whole genome shotgun (WGS) entry which is preliminary data.</text>
</comment>
<feature type="compositionally biased region" description="Polar residues" evidence="1">
    <location>
        <begin position="30"/>
        <end position="47"/>
    </location>
</feature>
<feature type="region of interest" description="Disordered" evidence="1">
    <location>
        <begin position="563"/>
        <end position="591"/>
    </location>
</feature>
<feature type="region of interest" description="Disordered" evidence="1">
    <location>
        <begin position="369"/>
        <end position="400"/>
    </location>
</feature>
<feature type="compositionally biased region" description="Low complexity" evidence="1">
    <location>
        <begin position="313"/>
        <end position="329"/>
    </location>
</feature>
<dbReference type="OMA" id="RCRKYNK"/>
<feature type="compositionally biased region" description="Basic and acidic residues" evidence="1">
    <location>
        <begin position="1152"/>
        <end position="1170"/>
    </location>
</feature>
<keyword evidence="3" id="KW-1185">Reference proteome</keyword>
<feature type="compositionally biased region" description="Polar residues" evidence="1">
    <location>
        <begin position="229"/>
        <end position="238"/>
    </location>
</feature>
<feature type="compositionally biased region" description="Low complexity" evidence="1">
    <location>
        <begin position="857"/>
        <end position="866"/>
    </location>
</feature>
<feature type="compositionally biased region" description="Basic and acidic residues" evidence="1">
    <location>
        <begin position="198"/>
        <end position="220"/>
    </location>
</feature>
<dbReference type="RefSeq" id="XP_001617110.1">
    <property type="nucleotide sequence ID" value="XM_001617060.1"/>
</dbReference>
<feature type="compositionally biased region" description="Basic and acidic residues" evidence="1">
    <location>
        <begin position="388"/>
        <end position="400"/>
    </location>
</feature>
<dbReference type="InParanoid" id="A5JZH2"/>
<feature type="region of interest" description="Disordered" evidence="1">
    <location>
        <begin position="189"/>
        <end position="336"/>
    </location>
</feature>
<feature type="compositionally biased region" description="Polar residues" evidence="1">
    <location>
        <begin position="648"/>
        <end position="660"/>
    </location>
</feature>
<feature type="region of interest" description="Disordered" evidence="1">
    <location>
        <begin position="1329"/>
        <end position="1357"/>
    </location>
</feature>
<feature type="compositionally biased region" description="Basic and acidic residues" evidence="1">
    <location>
        <begin position="563"/>
        <end position="576"/>
    </location>
</feature>
<feature type="region of interest" description="Disordered" evidence="1">
    <location>
        <begin position="838"/>
        <end position="868"/>
    </location>
</feature>
<dbReference type="KEGG" id="pvx:PVX_122735"/>
<dbReference type="VEuPathDB" id="PlasmoDB:PVX_122735"/>
<gene>
    <name evidence="2" type="ORF">PVX_122735</name>
</gene>
<evidence type="ECO:0000313" key="2">
    <source>
        <dbReference type="EMBL" id="EDL47383.1"/>
    </source>
</evidence>
<feature type="region of interest" description="Disordered" evidence="1">
    <location>
        <begin position="1152"/>
        <end position="1232"/>
    </location>
</feature>
<accession>A5JZH2</accession>
<dbReference type="PhylomeDB" id="A5JZH2"/>
<proteinExistence type="predicted"/>
<organism evidence="2 3">
    <name type="scientific">Plasmodium vivax (strain Salvador I)</name>
    <dbReference type="NCBI Taxonomy" id="126793"/>
    <lineage>
        <taxon>Eukaryota</taxon>
        <taxon>Sar</taxon>
        <taxon>Alveolata</taxon>
        <taxon>Apicomplexa</taxon>
        <taxon>Aconoidasida</taxon>
        <taxon>Haemosporida</taxon>
        <taxon>Plasmodiidae</taxon>
        <taxon>Plasmodium</taxon>
        <taxon>Plasmodium (Plasmodium)</taxon>
    </lineage>
</organism>
<feature type="region of interest" description="Disordered" evidence="1">
    <location>
        <begin position="643"/>
        <end position="668"/>
    </location>
</feature>
<dbReference type="Proteomes" id="UP000008333">
    <property type="component" value="Unassembled WGS sequence"/>
</dbReference>
<evidence type="ECO:0000313" key="3">
    <source>
        <dbReference type="Proteomes" id="UP000008333"/>
    </source>
</evidence>
<feature type="compositionally biased region" description="Basic and acidic residues" evidence="1">
    <location>
        <begin position="242"/>
        <end position="269"/>
    </location>
</feature>
<dbReference type="GeneID" id="5476419"/>
<name>A5JZH2_PLAVS</name>
<sequence length="1516" mass="170330">MHTEQSYGMKGQLDGRGTKSFGGEAKKLNTKGTNKNADAHFNASNGGPNDEVVKVFPLGEGTPHGEMEKGRDQASSSIHNDHFVDMLQHPEWDVMYTRSKTENNYYKKNVLNNDESVLTKKKSLPLSFSHKSNYVNKGKNGKVNEASFMRINRGGSKTLQRGGSESMYKCFPLGDSKKGKSETEGHVGVFTAKGWPNGRDEPSWHGDTDEFDELNEKGDQNEQDDESEQAAQNFQNAQPDLAVKKEESATNDRVAEKKKCTQERQLHGHDLKKKKKKSEQVSSGVSKFCTGKELNAGSARGREAGKQKEQKGQKVQKGQTEQNEQNEQNAVKKFAPANINDELSVLELRKEKNREIKTKFEKISLNSQGKNHTFGKLSGKQKYFNPPGEKKYSDGSQKESSEEQIMIQKIFIQQSDTDDIVQKKVNSIEHILEETERKNMNNSLKRISSFKTGKEREIENATTGQSVGGATIEGQQLRMQQFGTTSFSTFSSLEEQPGEEPDIGSANKVGLLRKNRNKQSSGVLYDHMEEKKDGENTPISRAIADEAQKEVKKKINKMESYHTQSSEHCHADHVEGINKSGGTSSDSSDELADIKIYDDSEMEEAKESELEPFWLNREVSSLLNKSKLYSAKYSDQFHSSAAGLSGGNYINGSPLPTSEEYSPGGTTRRKIISPKMKRYESDIISPVKVKAINFEKRNTADNIGMKERFFILEEHDEGGTSRTSNQREKEGAPIGKYTLRRNGTMNDIEKKESMEDMGKKVDAIKKKLALINDTDVDRIHFEHFDMYQIDFDKLGLKVDNLEKEEKYILMLYMSEKKLEYLRGERGAHKMVHVSSKAVPSNCGKRVDDEKSAPVRKSPSGVRSGVSMGSGGSAGSECGFLQLGLFVELYHRLAKQQSVASKGGDKKQPSQPSHPPAHNEKVLLKKVLANFIHLFLEDECLDKLVKNYEDMKQARGKEDVERENSKCLHFICSSLLQDISSCHSCGEGNPLEANTSEVFYKIAKEIGSKFLCNDKVMGKIKQVQIINNMLREEVKTYSIKVACMDKFLDIEPHFIEEAEKVVLGKDIGFFQMNTLNRNYSYNYHTHERKIKVLQQNSNPLWNFFYGYFNDIYNWYSERTEGDFAPQGQVENAELNKDMTSSKRVSRNFIKYKGESTRVEEDPLGKDHKGVDAEQVPPHHNGTDPTSNKMVPPPPIEGKSDTERNQSHPGSTSPHVVEDEQTEQQKDLNENKTDAEMESFNIIQKKKYLANVNSVEGTILSNSTKIGECPLESNSSSVDNLISADYNNLGNSRGIDDLDPLEGDLLHVVENGAAPGGESVDDAWGSHLADRMGANPPVEPQTEPIPSEHKKKQKGVQKEDAQEAHLVSFQYKGSLPKGEINQVSKMGRDKNINIIGCYLSAANDEHLIAVQMKNEKIENVPGAHFLVERCNKYNKEVNNSFVHILNSRTKRYLAVDLQNGKFLFTSKYDDAFFTDERNVEHRVCTYFQLQSVSDLMKSVIVEDLVESLADVVSSGWQG</sequence>
<feature type="region of interest" description="Disordered" evidence="1">
    <location>
        <begin position="1"/>
        <end position="50"/>
    </location>
</feature>
<protein>
    <submittedName>
        <fullName evidence="2">Uncharacterized protein</fullName>
    </submittedName>
</protein>
<feature type="compositionally biased region" description="Basic and acidic residues" evidence="1">
    <location>
        <begin position="300"/>
        <end position="312"/>
    </location>
</feature>
<evidence type="ECO:0000256" key="1">
    <source>
        <dbReference type="SAM" id="MobiDB-lite"/>
    </source>
</evidence>
<reference evidence="2 3" key="1">
    <citation type="journal article" date="2008" name="Nature">
        <title>Comparative genomics of the neglected human malaria parasite Plasmodium vivax.</title>
        <authorList>
            <person name="Carlton J.M."/>
            <person name="Adams J.H."/>
            <person name="Silva J.C."/>
            <person name="Bidwell S.L."/>
            <person name="Lorenzi H."/>
            <person name="Caler E."/>
            <person name="Crabtree J."/>
            <person name="Angiuoli S.V."/>
            <person name="Merino E.F."/>
            <person name="Amedeo P."/>
            <person name="Cheng Q."/>
            <person name="Coulson R.M."/>
            <person name="Crabb B.S."/>
            <person name="Del Portillo H.A."/>
            <person name="Essien K."/>
            <person name="Feldblyum T.V."/>
            <person name="Fernandez-Becerra C."/>
            <person name="Gilson P.R."/>
            <person name="Gueye A.H."/>
            <person name="Guo X."/>
            <person name="Kang'a S."/>
            <person name="Kooij T.W."/>
            <person name="Korsinczky M."/>
            <person name="Meyer E.V."/>
            <person name="Nene V."/>
            <person name="Paulsen I."/>
            <person name="White O."/>
            <person name="Ralph S.A."/>
            <person name="Ren Q."/>
            <person name="Sargeant T.J."/>
            <person name="Salzberg S.L."/>
            <person name="Stoeckert C.J."/>
            <person name="Sullivan S.A."/>
            <person name="Yamamoto M.M."/>
            <person name="Hoffman S.L."/>
            <person name="Wortman J.R."/>
            <person name="Gardner M.J."/>
            <person name="Galinski M.R."/>
            <person name="Barnwell J.W."/>
            <person name="Fraser-Liggett C.M."/>
        </authorList>
    </citation>
    <scope>NUCLEOTIDE SEQUENCE [LARGE SCALE GENOMIC DNA]</scope>
    <source>
        <strain evidence="2 3">Salvador I</strain>
    </source>
</reference>